<dbReference type="EMBL" id="FLUP01000001">
    <property type="protein sequence ID" value="SBW08082.1"/>
    <property type="molecule type" value="Genomic_DNA"/>
</dbReference>
<gene>
    <name evidence="1" type="ORF">KM92DES2_12429</name>
</gene>
<organism evidence="1">
    <name type="scientific">uncultured Desulfovibrio sp</name>
    <dbReference type="NCBI Taxonomy" id="167968"/>
    <lineage>
        <taxon>Bacteria</taxon>
        <taxon>Pseudomonadati</taxon>
        <taxon>Thermodesulfobacteriota</taxon>
        <taxon>Desulfovibrionia</taxon>
        <taxon>Desulfovibrionales</taxon>
        <taxon>Desulfovibrionaceae</taxon>
        <taxon>Desulfovibrio</taxon>
        <taxon>environmental samples</taxon>
    </lineage>
</organism>
<protein>
    <submittedName>
        <fullName evidence="1">Uncharacterized protein</fullName>
    </submittedName>
</protein>
<proteinExistence type="predicted"/>
<reference evidence="1" key="1">
    <citation type="submission" date="2016-04" db="EMBL/GenBank/DDBJ databases">
        <authorList>
            <person name="Evans L.H."/>
            <person name="Alamgir A."/>
            <person name="Owens N."/>
            <person name="Weber N.D."/>
            <person name="Virtaneva K."/>
            <person name="Barbian K."/>
            <person name="Babar A."/>
            <person name="Rosenke K."/>
        </authorList>
    </citation>
    <scope>NUCLEOTIDE SEQUENCE</scope>
    <source>
        <strain evidence="1">92-2</strain>
    </source>
</reference>
<sequence>MILQCAMAHIRREGGLIEILLFFSHEMFIRTFGQIVKLFERTNIFLRNIDTREKLRGGMQNGQCQRAEL</sequence>
<accession>A0A212K8X1</accession>
<name>A0A212K8X1_9BACT</name>
<evidence type="ECO:0000313" key="1">
    <source>
        <dbReference type="EMBL" id="SBW08082.1"/>
    </source>
</evidence>
<dbReference type="AlphaFoldDB" id="A0A212K8X1"/>